<evidence type="ECO:0000313" key="13">
    <source>
        <dbReference type="EMBL" id="KAG1809823.1"/>
    </source>
</evidence>
<dbReference type="PIRSF" id="PIRSF006468">
    <property type="entry name" value="BCAT1"/>
    <property type="match status" value="1"/>
</dbReference>
<protein>
    <recommendedName>
        <fullName evidence="11">Branched-chain-amino-acid aminotransferase</fullName>
        <ecNumber evidence="11">2.6.1.42</ecNumber>
    </recommendedName>
</protein>
<keyword evidence="7 11" id="KW-0100">Branched-chain amino acid biosynthesis</keyword>
<sequence length="398" mass="43438">MGNRNSVASPASGQTRDSANPGSPAALDASKLSMTLAKTLKPLQSIETLRFGQSFSDHMIVATYDPEMGWSAPEVKPYGPITLDPQCSCFQYGGNVFEGMKAYLGPDGKARLFRPDMNMRRMEKSCARLALPPIDGDVVLELIKRLVNVERRWIPKESGYSLYIRPTLMMYKHSPDWNVGLGVTASDHAMLYILASPTGPYFSKPVSLLAVSENVRAWPGGTGGHKVAGNYSPGFLPQRAAAEKGYDQILWLFGDDRRVTEAGAMNFFVVVKRDDEDGVDLITAPLDGTILPGVTRASCLALANDPEFHKEISVRLHPQEMVYTMSDLAKWSSEGKLLEALAIGTAVIVGPCNRIGFEGKDIVIPGDEMGPIGTAIRKKILDIQEGRTEWKGWGVVCT</sequence>
<dbReference type="NCBIfam" id="TIGR01123">
    <property type="entry name" value="ilvE_II"/>
    <property type="match status" value="1"/>
</dbReference>
<proteinExistence type="inferred from homology"/>
<comment type="caution">
    <text evidence="13">The sequence shown here is derived from an EMBL/GenBank/DDBJ whole genome shotgun (WGS) entry which is preliminary data.</text>
</comment>
<feature type="modified residue" description="N6-(pyridoxal phosphate)lysine" evidence="8">
    <location>
        <position position="226"/>
    </location>
</feature>
<dbReference type="NCBIfam" id="NF009897">
    <property type="entry name" value="PRK13357.1"/>
    <property type="match status" value="1"/>
</dbReference>
<evidence type="ECO:0000256" key="2">
    <source>
        <dbReference type="ARBA" id="ARBA00009320"/>
    </source>
</evidence>
<dbReference type="GO" id="GO:0009098">
    <property type="term" value="P:L-leucine biosynthetic process"/>
    <property type="evidence" value="ECO:0007669"/>
    <property type="project" value="TreeGrafter"/>
</dbReference>
<dbReference type="Gene3D" id="3.30.470.10">
    <property type="match status" value="1"/>
</dbReference>
<comment type="similarity">
    <text evidence="2 9">Belongs to the class-IV pyridoxal-phosphate-dependent aminotransferase family.</text>
</comment>
<dbReference type="InterPro" id="IPR043131">
    <property type="entry name" value="BCAT-like_N"/>
</dbReference>
<dbReference type="EC" id="2.6.1.42" evidence="11"/>
<dbReference type="InterPro" id="IPR043132">
    <property type="entry name" value="BCAT-like_C"/>
</dbReference>
<keyword evidence="6 10" id="KW-0663">Pyridoxal phosphate</keyword>
<evidence type="ECO:0000313" key="14">
    <source>
        <dbReference type="Proteomes" id="UP000719766"/>
    </source>
</evidence>
<dbReference type="Pfam" id="PF01063">
    <property type="entry name" value="Aminotran_4"/>
    <property type="match status" value="1"/>
</dbReference>
<dbReference type="OrthoDB" id="1732691at2759"/>
<dbReference type="PANTHER" id="PTHR11825:SF44">
    <property type="entry name" value="BRANCHED-CHAIN-AMINO-ACID AMINOTRANSFERASE"/>
    <property type="match status" value="1"/>
</dbReference>
<organism evidence="13 14">
    <name type="scientific">Suillus plorans</name>
    <dbReference type="NCBI Taxonomy" id="116603"/>
    <lineage>
        <taxon>Eukaryota</taxon>
        <taxon>Fungi</taxon>
        <taxon>Dikarya</taxon>
        <taxon>Basidiomycota</taxon>
        <taxon>Agaricomycotina</taxon>
        <taxon>Agaricomycetes</taxon>
        <taxon>Agaricomycetidae</taxon>
        <taxon>Boletales</taxon>
        <taxon>Suillineae</taxon>
        <taxon>Suillaceae</taxon>
        <taxon>Suillus</taxon>
    </lineage>
</organism>
<dbReference type="PROSITE" id="PS00770">
    <property type="entry name" value="AA_TRANSFER_CLASS_4"/>
    <property type="match status" value="1"/>
</dbReference>
<dbReference type="GO" id="GO:0009099">
    <property type="term" value="P:L-valine biosynthetic process"/>
    <property type="evidence" value="ECO:0007669"/>
    <property type="project" value="TreeGrafter"/>
</dbReference>
<name>A0A9P7J9F1_9AGAM</name>
<evidence type="ECO:0000256" key="7">
    <source>
        <dbReference type="ARBA" id="ARBA00023304"/>
    </source>
</evidence>
<evidence type="ECO:0000256" key="6">
    <source>
        <dbReference type="ARBA" id="ARBA00022898"/>
    </source>
</evidence>
<dbReference type="Gene3D" id="3.20.10.10">
    <property type="entry name" value="D-amino Acid Aminotransferase, subunit A, domain 2"/>
    <property type="match status" value="1"/>
</dbReference>
<dbReference type="SUPFAM" id="SSF56752">
    <property type="entry name" value="D-aminoacid aminotransferase-like PLP-dependent enzymes"/>
    <property type="match status" value="1"/>
</dbReference>
<dbReference type="GO" id="GO:0005739">
    <property type="term" value="C:mitochondrion"/>
    <property type="evidence" value="ECO:0007669"/>
    <property type="project" value="TreeGrafter"/>
</dbReference>
<dbReference type="InterPro" id="IPR005786">
    <property type="entry name" value="B_amino_transII"/>
</dbReference>
<keyword evidence="3 11" id="KW-0032">Aminotransferase</keyword>
<feature type="region of interest" description="Disordered" evidence="12">
    <location>
        <begin position="1"/>
        <end position="26"/>
    </location>
</feature>
<dbReference type="InterPro" id="IPR001544">
    <property type="entry name" value="Aminotrans_IV"/>
</dbReference>
<feature type="compositionally biased region" description="Polar residues" evidence="12">
    <location>
        <begin position="1"/>
        <end position="21"/>
    </location>
</feature>
<comment type="catalytic activity">
    <reaction evidence="11">
        <text>L-isoleucine + 2-oxoglutarate = (S)-3-methyl-2-oxopentanoate + L-glutamate</text>
        <dbReference type="Rhea" id="RHEA:24801"/>
        <dbReference type="ChEBI" id="CHEBI:16810"/>
        <dbReference type="ChEBI" id="CHEBI:29985"/>
        <dbReference type="ChEBI" id="CHEBI:35146"/>
        <dbReference type="ChEBI" id="CHEBI:58045"/>
        <dbReference type="EC" id="2.6.1.42"/>
    </reaction>
</comment>
<evidence type="ECO:0000256" key="8">
    <source>
        <dbReference type="PIRSR" id="PIRSR006468-1"/>
    </source>
</evidence>
<dbReference type="InterPro" id="IPR036038">
    <property type="entry name" value="Aminotransferase-like"/>
</dbReference>
<dbReference type="InterPro" id="IPR033939">
    <property type="entry name" value="BCAT_family"/>
</dbReference>
<keyword evidence="4 11" id="KW-0028">Amino-acid biosynthesis</keyword>
<evidence type="ECO:0000256" key="5">
    <source>
        <dbReference type="ARBA" id="ARBA00022679"/>
    </source>
</evidence>
<dbReference type="GO" id="GO:0004084">
    <property type="term" value="F:branched-chain-amino-acid transaminase activity"/>
    <property type="evidence" value="ECO:0007669"/>
    <property type="project" value="UniProtKB-EC"/>
</dbReference>
<gene>
    <name evidence="13" type="ORF">HD556DRAFT_1316001</name>
</gene>
<keyword evidence="5 11" id="KW-0808">Transferase</keyword>
<evidence type="ECO:0000256" key="12">
    <source>
        <dbReference type="SAM" id="MobiDB-lite"/>
    </source>
</evidence>
<comment type="catalytic activity">
    <reaction evidence="11">
        <text>L-leucine + 2-oxoglutarate = 4-methyl-2-oxopentanoate + L-glutamate</text>
        <dbReference type="Rhea" id="RHEA:18321"/>
        <dbReference type="ChEBI" id="CHEBI:16810"/>
        <dbReference type="ChEBI" id="CHEBI:17865"/>
        <dbReference type="ChEBI" id="CHEBI:29985"/>
        <dbReference type="ChEBI" id="CHEBI:57427"/>
        <dbReference type="EC" id="2.6.1.42"/>
    </reaction>
</comment>
<dbReference type="RefSeq" id="XP_041167488.1">
    <property type="nucleotide sequence ID" value="XM_041301137.1"/>
</dbReference>
<dbReference type="AlphaFoldDB" id="A0A9P7J9F1"/>
<evidence type="ECO:0000256" key="9">
    <source>
        <dbReference type="RuleBase" id="RU004106"/>
    </source>
</evidence>
<reference evidence="13" key="1">
    <citation type="journal article" date="2020" name="New Phytol.">
        <title>Comparative genomics reveals dynamic genome evolution in host specialist ectomycorrhizal fungi.</title>
        <authorList>
            <person name="Lofgren L.A."/>
            <person name="Nguyen N.H."/>
            <person name="Vilgalys R."/>
            <person name="Ruytinx J."/>
            <person name="Liao H.L."/>
            <person name="Branco S."/>
            <person name="Kuo A."/>
            <person name="LaButti K."/>
            <person name="Lipzen A."/>
            <person name="Andreopoulos W."/>
            <person name="Pangilinan J."/>
            <person name="Riley R."/>
            <person name="Hundley H."/>
            <person name="Na H."/>
            <person name="Barry K."/>
            <person name="Grigoriev I.V."/>
            <person name="Stajich J.E."/>
            <person name="Kennedy P.G."/>
        </authorList>
    </citation>
    <scope>NUCLEOTIDE SEQUENCE</scope>
    <source>
        <strain evidence="13">S12</strain>
    </source>
</reference>
<dbReference type="EMBL" id="JABBWE010000001">
    <property type="protein sequence ID" value="KAG1809823.1"/>
    <property type="molecule type" value="Genomic_DNA"/>
</dbReference>
<dbReference type="InterPro" id="IPR018300">
    <property type="entry name" value="Aminotrans_IV_CS"/>
</dbReference>
<evidence type="ECO:0000256" key="1">
    <source>
        <dbReference type="ARBA" id="ARBA00001933"/>
    </source>
</evidence>
<accession>A0A9P7J9F1</accession>
<evidence type="ECO:0000256" key="4">
    <source>
        <dbReference type="ARBA" id="ARBA00022605"/>
    </source>
</evidence>
<evidence type="ECO:0000256" key="10">
    <source>
        <dbReference type="RuleBase" id="RU004516"/>
    </source>
</evidence>
<comment type="cofactor">
    <cofactor evidence="1 10">
        <name>pyridoxal 5'-phosphate</name>
        <dbReference type="ChEBI" id="CHEBI:597326"/>
    </cofactor>
</comment>
<dbReference type="PANTHER" id="PTHR11825">
    <property type="entry name" value="SUBGROUP IIII AMINOTRANSFERASE"/>
    <property type="match status" value="1"/>
</dbReference>
<evidence type="ECO:0000256" key="11">
    <source>
        <dbReference type="RuleBase" id="RU004517"/>
    </source>
</evidence>
<dbReference type="GeneID" id="64594901"/>
<evidence type="ECO:0000256" key="3">
    <source>
        <dbReference type="ARBA" id="ARBA00022576"/>
    </source>
</evidence>
<dbReference type="CDD" id="cd01557">
    <property type="entry name" value="BCAT_beta_family"/>
    <property type="match status" value="1"/>
</dbReference>
<comment type="catalytic activity">
    <reaction evidence="11">
        <text>L-valine + 2-oxoglutarate = 3-methyl-2-oxobutanoate + L-glutamate</text>
        <dbReference type="Rhea" id="RHEA:24813"/>
        <dbReference type="ChEBI" id="CHEBI:11851"/>
        <dbReference type="ChEBI" id="CHEBI:16810"/>
        <dbReference type="ChEBI" id="CHEBI:29985"/>
        <dbReference type="ChEBI" id="CHEBI:57762"/>
        <dbReference type="EC" id="2.6.1.42"/>
    </reaction>
</comment>
<keyword evidence="14" id="KW-1185">Reference proteome</keyword>
<dbReference type="Proteomes" id="UP000719766">
    <property type="component" value="Unassembled WGS sequence"/>
</dbReference>